<evidence type="ECO:0000256" key="9">
    <source>
        <dbReference type="ARBA" id="ARBA00047280"/>
    </source>
</evidence>
<evidence type="ECO:0000256" key="11">
    <source>
        <dbReference type="SAM" id="Phobius"/>
    </source>
</evidence>
<keyword evidence="6" id="KW-0256">Endoplasmic reticulum</keyword>
<evidence type="ECO:0000256" key="2">
    <source>
        <dbReference type="ARBA" id="ARBA00006897"/>
    </source>
</evidence>
<reference evidence="13 14" key="1">
    <citation type="journal article" date="2024" name="Commun. Biol.">
        <title>Comparative genomic analysis of thermophilic fungi reveals convergent evolutionary adaptations and gene losses.</title>
        <authorList>
            <person name="Steindorff A.S."/>
            <person name="Aguilar-Pontes M.V."/>
            <person name="Robinson A.J."/>
            <person name="Andreopoulos B."/>
            <person name="LaButti K."/>
            <person name="Kuo A."/>
            <person name="Mondo S."/>
            <person name="Riley R."/>
            <person name="Otillar R."/>
            <person name="Haridas S."/>
            <person name="Lipzen A."/>
            <person name="Grimwood J."/>
            <person name="Schmutz J."/>
            <person name="Clum A."/>
            <person name="Reid I.D."/>
            <person name="Moisan M.C."/>
            <person name="Butler G."/>
            <person name="Nguyen T.T.M."/>
            <person name="Dewar K."/>
            <person name="Conant G."/>
            <person name="Drula E."/>
            <person name="Henrissat B."/>
            <person name="Hansel C."/>
            <person name="Singer S."/>
            <person name="Hutchinson M.I."/>
            <person name="de Vries R.P."/>
            <person name="Natvig D.O."/>
            <person name="Powell A.J."/>
            <person name="Tsang A."/>
            <person name="Grigoriev I.V."/>
        </authorList>
    </citation>
    <scope>NUCLEOTIDE SEQUENCE [LARGE SCALE GENOMIC DNA]</scope>
    <source>
        <strain evidence="13 14">ATCC 24622</strain>
    </source>
</reference>
<accession>A0ABR3X7G5</accession>
<evidence type="ECO:0000256" key="6">
    <source>
        <dbReference type="ARBA" id="ARBA00022824"/>
    </source>
</evidence>
<protein>
    <recommendedName>
        <fullName evidence="10">intramembrane prenyl-peptidase Rce1</fullName>
        <ecNumber evidence="10">3.4.26.1</ecNumber>
    </recommendedName>
</protein>
<evidence type="ECO:0000256" key="3">
    <source>
        <dbReference type="ARBA" id="ARBA00022670"/>
    </source>
</evidence>
<feature type="transmembrane region" description="Helical" evidence="11">
    <location>
        <begin position="72"/>
        <end position="95"/>
    </location>
</feature>
<evidence type="ECO:0000259" key="12">
    <source>
        <dbReference type="Pfam" id="PF02517"/>
    </source>
</evidence>
<dbReference type="PANTHER" id="PTHR13046">
    <property type="entry name" value="PROTEASE U48 CAAX PRENYL PROTEASE RCE1"/>
    <property type="match status" value="1"/>
</dbReference>
<keyword evidence="4 11" id="KW-0812">Transmembrane</keyword>
<dbReference type="InterPro" id="IPR003675">
    <property type="entry name" value="Rce1/LyrA-like_dom"/>
</dbReference>
<dbReference type="EC" id="3.4.26.1" evidence="10"/>
<comment type="similarity">
    <text evidence="2">Belongs to the peptidase U48 family.</text>
</comment>
<feature type="transmembrane region" description="Helical" evidence="11">
    <location>
        <begin position="115"/>
        <end position="136"/>
    </location>
</feature>
<evidence type="ECO:0000313" key="14">
    <source>
        <dbReference type="Proteomes" id="UP001586593"/>
    </source>
</evidence>
<gene>
    <name evidence="13" type="ORF">VTK73DRAFT_1980</name>
</gene>
<proteinExistence type="inferred from homology"/>
<dbReference type="Proteomes" id="UP001586593">
    <property type="component" value="Unassembled WGS sequence"/>
</dbReference>
<evidence type="ECO:0000256" key="10">
    <source>
        <dbReference type="ARBA" id="ARBA00049729"/>
    </source>
</evidence>
<feature type="transmembrane region" description="Helical" evidence="11">
    <location>
        <begin position="191"/>
        <end position="208"/>
    </location>
</feature>
<comment type="catalytic activity">
    <reaction evidence="9">
        <text>Hydrolyzes the peptide bond -P2-(S-farnesyl or geranylgeranyl)C-P1'-P2'-P3'-COOH where P1' and P2' are amino acids with aliphatic sidechains and P3' is any C-terminal residue.</text>
        <dbReference type="EC" id="3.4.26.1"/>
    </reaction>
</comment>
<keyword evidence="3" id="KW-0645">Protease</keyword>
<feature type="transmembrane region" description="Helical" evidence="11">
    <location>
        <begin position="292"/>
        <end position="311"/>
    </location>
</feature>
<feature type="domain" description="CAAX prenyl protease 2/Lysostaphin resistance protein A-like" evidence="12">
    <location>
        <begin position="156"/>
        <end position="263"/>
    </location>
</feature>
<feature type="transmembrane region" description="Helical" evidence="11">
    <location>
        <begin position="32"/>
        <end position="51"/>
    </location>
</feature>
<keyword evidence="7 11" id="KW-1133">Transmembrane helix</keyword>
<keyword evidence="8 11" id="KW-0472">Membrane</keyword>
<feature type="transmembrane region" description="Helical" evidence="11">
    <location>
        <begin position="220"/>
        <end position="245"/>
    </location>
</feature>
<organism evidence="13 14">
    <name type="scientific">Phialemonium thermophilum</name>
    <dbReference type="NCBI Taxonomy" id="223376"/>
    <lineage>
        <taxon>Eukaryota</taxon>
        <taxon>Fungi</taxon>
        <taxon>Dikarya</taxon>
        <taxon>Ascomycota</taxon>
        <taxon>Pezizomycotina</taxon>
        <taxon>Sordariomycetes</taxon>
        <taxon>Sordariomycetidae</taxon>
        <taxon>Cephalothecales</taxon>
        <taxon>Cephalothecaceae</taxon>
        <taxon>Phialemonium</taxon>
    </lineage>
</organism>
<comment type="caution">
    <text evidence="13">The sequence shown here is derived from an EMBL/GenBank/DDBJ whole genome shotgun (WGS) entry which is preliminary data.</text>
</comment>
<evidence type="ECO:0000256" key="1">
    <source>
        <dbReference type="ARBA" id="ARBA00004477"/>
    </source>
</evidence>
<evidence type="ECO:0000256" key="7">
    <source>
        <dbReference type="ARBA" id="ARBA00022989"/>
    </source>
</evidence>
<dbReference type="EMBL" id="JAZHXJ010000152">
    <property type="protein sequence ID" value="KAL1871590.1"/>
    <property type="molecule type" value="Genomic_DNA"/>
</dbReference>
<evidence type="ECO:0000313" key="13">
    <source>
        <dbReference type="EMBL" id="KAL1871590.1"/>
    </source>
</evidence>
<sequence length="333" mass="36927">MMPSIRGVLDRINPWYTKPQAPPPPPPMTTTTAFLLLGAYALVYFLPFYLSKATRPSPELSRDAPSAIRSRIRSVLISCSLCCLCTYCILVRDAHSSVSEALHLMGLWPLSLYDSARATLLTAGLFAGPLFAYFFVQGGAREWMNLEPLRELWEEWTTWRNIIAGPVTEEILFRSASVPLVLIARAPVNEVVFLSPVIFGLAHFHHFYEFRISNPGVPVIAALFRSLFQLAFTTVFGAYATFVFLRTGSLLAVCVVHAFCNSMGLPQIWGRITPPPIPMQPGTKAAQGVKGSLGWTMAYYVILVSGAVFWWKNLWSLTETSNALLPTSAFTKA</sequence>
<feature type="transmembrane region" description="Helical" evidence="11">
    <location>
        <begin position="250"/>
        <end position="272"/>
    </location>
</feature>
<dbReference type="InterPro" id="IPR039731">
    <property type="entry name" value="Rce1"/>
</dbReference>
<keyword evidence="5" id="KW-0378">Hydrolase</keyword>
<evidence type="ECO:0000256" key="8">
    <source>
        <dbReference type="ARBA" id="ARBA00023136"/>
    </source>
</evidence>
<name>A0ABR3X7G5_9PEZI</name>
<dbReference type="PANTHER" id="PTHR13046:SF0">
    <property type="entry name" value="CAAX PRENYL PROTEASE 2"/>
    <property type="match status" value="1"/>
</dbReference>
<comment type="subcellular location">
    <subcellularLocation>
        <location evidence="1">Endoplasmic reticulum membrane</location>
        <topology evidence="1">Multi-pass membrane protein</topology>
    </subcellularLocation>
</comment>
<evidence type="ECO:0000256" key="4">
    <source>
        <dbReference type="ARBA" id="ARBA00022692"/>
    </source>
</evidence>
<evidence type="ECO:0000256" key="5">
    <source>
        <dbReference type="ARBA" id="ARBA00022801"/>
    </source>
</evidence>
<dbReference type="Pfam" id="PF02517">
    <property type="entry name" value="Rce1-like"/>
    <property type="match status" value="1"/>
</dbReference>
<keyword evidence="14" id="KW-1185">Reference proteome</keyword>